<proteinExistence type="predicted"/>
<sequence length="585" mass="67689">MEVDVLTERIILVLKKVECDECLCSFSSDELTNKLLFNIISSTSENLECEILSMNILRKIAETYIKNVVSTSFVCENIYRFMQLFCVEDIWHKTLCYFKRREDKFLLYGIKKFLAATMYTFTQELFVSRLEILLKDLHQNAKKESCSYDLELLKCLVDFCSSRYIDSNICSCENPINCTVLPLEDIFTVLCLELSYGWNTLLDIFLRVENQNLSLFLNLWKHLCERNLKEEFLLIFLNDEFAVDFLSLSLKMPSEPFRMYVDIISQIFSSNSKRSVLKHLEEKKFEEAVINALSAELFQLLSSRSETSPFCSSVSRCSNLLGEETIKFAVTSKKVIFIILNLLAEFRNILLLCKGLKEVFNFFAKHIKNRKSQSTYLWIIDTFIEEDDLLFGVMLASLRIYCSLKNLSLRSESNTPAVDVFMKEMDPHKIFIKFLQQIGNDHNELLSFLLSDETCFLLYLMQYLKLFLKEWKSFIEAHRILKNSENITAFSSEENSSEQFHIPGSSKLVSYSSSSSSDEECADAIGSTATDDLKCLEELAFGTVSVLIKLKVAIQKLVDMNEFPYNISPMISLLEICEKESHTLR</sequence>
<dbReference type="PANTHER" id="PTHR16057:SF1">
    <property type="entry name" value="PROTEIN LINES HOMOLOG 1"/>
    <property type="match status" value="1"/>
</dbReference>
<accession>A0AAV1ZYI6</accession>
<dbReference type="Pfam" id="PF14694">
    <property type="entry name" value="LINES_N"/>
    <property type="match status" value="1"/>
</dbReference>
<dbReference type="AlphaFoldDB" id="A0AAV1ZYI6"/>
<feature type="domain" description="Protein Lines N-terminal" evidence="1">
    <location>
        <begin position="287"/>
        <end position="476"/>
    </location>
</feature>
<dbReference type="InterPro" id="IPR024875">
    <property type="entry name" value="Protein_Lines"/>
</dbReference>
<organism evidence="3 4">
    <name type="scientific">Larinioides sclopetarius</name>
    <dbReference type="NCBI Taxonomy" id="280406"/>
    <lineage>
        <taxon>Eukaryota</taxon>
        <taxon>Metazoa</taxon>
        <taxon>Ecdysozoa</taxon>
        <taxon>Arthropoda</taxon>
        <taxon>Chelicerata</taxon>
        <taxon>Arachnida</taxon>
        <taxon>Araneae</taxon>
        <taxon>Araneomorphae</taxon>
        <taxon>Entelegynae</taxon>
        <taxon>Araneoidea</taxon>
        <taxon>Araneidae</taxon>
        <taxon>Larinioides</taxon>
    </lineage>
</organism>
<evidence type="ECO:0000259" key="1">
    <source>
        <dbReference type="Pfam" id="PF14694"/>
    </source>
</evidence>
<reference evidence="3 4" key="1">
    <citation type="submission" date="2024-04" db="EMBL/GenBank/DDBJ databases">
        <authorList>
            <person name="Rising A."/>
            <person name="Reimegard J."/>
            <person name="Sonavane S."/>
            <person name="Akerstrom W."/>
            <person name="Nylinder S."/>
            <person name="Hedman E."/>
            <person name="Kallberg Y."/>
        </authorList>
    </citation>
    <scope>NUCLEOTIDE SEQUENCE [LARGE SCALE GENOMIC DNA]</scope>
</reference>
<protein>
    <submittedName>
        <fullName evidence="3">Uncharacterized protein</fullName>
    </submittedName>
</protein>
<dbReference type="InterPro" id="IPR029415">
    <property type="entry name" value="Lines_C"/>
</dbReference>
<keyword evidence="4" id="KW-1185">Reference proteome</keyword>
<comment type="caution">
    <text evidence="3">The sequence shown here is derived from an EMBL/GenBank/DDBJ whole genome shotgun (WGS) entry which is preliminary data.</text>
</comment>
<dbReference type="InterPro" id="IPR032794">
    <property type="entry name" value="LINES_N"/>
</dbReference>
<dbReference type="Pfam" id="PF14695">
    <property type="entry name" value="LINES_C"/>
    <property type="match status" value="1"/>
</dbReference>
<feature type="domain" description="Protein Lines C-terminal" evidence="2">
    <location>
        <begin position="543"/>
        <end position="578"/>
    </location>
</feature>
<evidence type="ECO:0000313" key="4">
    <source>
        <dbReference type="Proteomes" id="UP001497382"/>
    </source>
</evidence>
<dbReference type="PANTHER" id="PTHR16057">
    <property type="entry name" value="WINS1, 2 PROTEIN"/>
    <property type="match status" value="1"/>
</dbReference>
<dbReference type="EMBL" id="CAXIEN010000097">
    <property type="protein sequence ID" value="CAL1276850.1"/>
    <property type="molecule type" value="Genomic_DNA"/>
</dbReference>
<evidence type="ECO:0000259" key="2">
    <source>
        <dbReference type="Pfam" id="PF14695"/>
    </source>
</evidence>
<name>A0AAV1ZYI6_9ARAC</name>
<gene>
    <name evidence="3" type="ORF">LARSCL_LOCUS8877</name>
</gene>
<dbReference type="Proteomes" id="UP001497382">
    <property type="component" value="Unassembled WGS sequence"/>
</dbReference>
<evidence type="ECO:0000313" key="3">
    <source>
        <dbReference type="EMBL" id="CAL1276850.1"/>
    </source>
</evidence>